<evidence type="ECO:0000256" key="18">
    <source>
        <dbReference type="ARBA" id="ARBA00076243"/>
    </source>
</evidence>
<evidence type="ECO:0000259" key="20">
    <source>
        <dbReference type="Pfam" id="PF16278"/>
    </source>
</evidence>
<dbReference type="GO" id="GO:0046872">
    <property type="term" value="F:metal ion binding"/>
    <property type="evidence" value="ECO:0007669"/>
    <property type="project" value="UniProtKB-KW"/>
</dbReference>
<evidence type="ECO:0000256" key="16">
    <source>
        <dbReference type="ARBA" id="ARBA00059438"/>
    </source>
</evidence>
<dbReference type="AlphaFoldDB" id="A0A225AS14"/>
<dbReference type="GO" id="GO:0030983">
    <property type="term" value="F:mismatched DNA binding"/>
    <property type="evidence" value="ECO:0007669"/>
    <property type="project" value="TreeGrafter"/>
</dbReference>
<keyword evidence="10" id="KW-0238">DNA-binding</keyword>
<keyword evidence="6" id="KW-0479">Metal-binding</keyword>
<keyword evidence="9" id="KW-0862">Zinc</keyword>
<dbReference type="GO" id="GO:1990165">
    <property type="term" value="F:single-strand break-containing DNA binding"/>
    <property type="evidence" value="ECO:0007669"/>
    <property type="project" value="TreeGrafter"/>
</dbReference>
<evidence type="ECO:0000256" key="8">
    <source>
        <dbReference type="ARBA" id="ARBA00022801"/>
    </source>
</evidence>
<dbReference type="PANTHER" id="PTHR12486">
    <property type="entry name" value="APRATAXIN-RELATED"/>
    <property type="match status" value="1"/>
</dbReference>
<evidence type="ECO:0000256" key="3">
    <source>
        <dbReference type="ARBA" id="ARBA00012495"/>
    </source>
</evidence>
<dbReference type="InterPro" id="IPR036265">
    <property type="entry name" value="HIT-like_sf"/>
</dbReference>
<comment type="catalytic activity">
    <reaction evidence="15">
        <text>a 5'-end adenosine-5'-diphospho-5'-ribonucleoside-2'-deoxyribonucleotide-DNA + H2O = a 5'-end 5'-phospho-ribonucleoside-2'-deoxyribonucleotide-DNA + AMP + 2 H(+)</text>
        <dbReference type="Rhea" id="RHEA:52132"/>
        <dbReference type="Rhea" id="RHEA-COMP:13182"/>
        <dbReference type="Rhea" id="RHEA-COMP:13183"/>
        <dbReference type="ChEBI" id="CHEBI:15377"/>
        <dbReference type="ChEBI" id="CHEBI:15378"/>
        <dbReference type="ChEBI" id="CHEBI:136414"/>
        <dbReference type="ChEBI" id="CHEBI:136415"/>
        <dbReference type="ChEBI" id="CHEBI:456215"/>
        <dbReference type="EC" id="3.6.1.71"/>
    </reaction>
</comment>
<dbReference type="Gene3D" id="3.30.428.10">
    <property type="entry name" value="HIT-like"/>
    <property type="match status" value="1"/>
</dbReference>
<comment type="catalytic activity">
    <reaction evidence="14">
        <text>a 5'-end adenosine-5'-diphospho-5'-2'-deoxyribonucleoside-DNA + H2O = a 5'-end 5'-phospho-2'-deoxyribonucleoside-DNA + AMP + 2 H(+)</text>
        <dbReference type="Rhea" id="RHEA:52128"/>
        <dbReference type="Rhea" id="RHEA-COMP:13180"/>
        <dbReference type="Rhea" id="RHEA-COMP:13181"/>
        <dbReference type="ChEBI" id="CHEBI:15377"/>
        <dbReference type="ChEBI" id="CHEBI:15378"/>
        <dbReference type="ChEBI" id="CHEBI:136412"/>
        <dbReference type="ChEBI" id="CHEBI:136413"/>
        <dbReference type="ChEBI" id="CHEBI:456215"/>
        <dbReference type="EC" id="3.6.1.71"/>
    </reaction>
</comment>
<protein>
    <recommendedName>
        <fullName evidence="17">Aprataxin-like protein</fullName>
        <ecNumber evidence="4">3.6.1.71</ecNumber>
        <ecNumber evidence="3">3.6.1.72</ecNumber>
    </recommendedName>
    <alternativeName>
        <fullName evidence="18">Hit family protein 3</fullName>
    </alternativeName>
</protein>
<evidence type="ECO:0000256" key="7">
    <source>
        <dbReference type="ARBA" id="ARBA00022763"/>
    </source>
</evidence>
<dbReference type="EC" id="3.6.1.72" evidence="3"/>
<evidence type="ECO:0000256" key="14">
    <source>
        <dbReference type="ARBA" id="ARBA00044639"/>
    </source>
</evidence>
<dbReference type="EC" id="3.6.1.71" evidence="4"/>
<evidence type="ECO:0000256" key="5">
    <source>
        <dbReference type="ARBA" id="ARBA00022490"/>
    </source>
</evidence>
<dbReference type="GO" id="GO:0005634">
    <property type="term" value="C:nucleus"/>
    <property type="evidence" value="ECO:0007669"/>
    <property type="project" value="UniProtKB-SubCell"/>
</dbReference>
<organism evidence="21 22">
    <name type="scientific">Talaromyces atroroseus</name>
    <dbReference type="NCBI Taxonomy" id="1441469"/>
    <lineage>
        <taxon>Eukaryota</taxon>
        <taxon>Fungi</taxon>
        <taxon>Dikarya</taxon>
        <taxon>Ascomycota</taxon>
        <taxon>Pezizomycotina</taxon>
        <taxon>Eurotiomycetes</taxon>
        <taxon>Eurotiomycetidae</taxon>
        <taxon>Eurotiales</taxon>
        <taxon>Trichocomaceae</taxon>
        <taxon>Talaromyces</taxon>
        <taxon>Talaromyces sect. Trachyspermi</taxon>
    </lineage>
</organism>
<evidence type="ECO:0000256" key="11">
    <source>
        <dbReference type="ARBA" id="ARBA00023204"/>
    </source>
</evidence>
<evidence type="ECO:0000256" key="1">
    <source>
        <dbReference type="ARBA" id="ARBA00004123"/>
    </source>
</evidence>
<dbReference type="GO" id="GO:0000012">
    <property type="term" value="P:single strand break repair"/>
    <property type="evidence" value="ECO:0007669"/>
    <property type="project" value="TreeGrafter"/>
</dbReference>
<dbReference type="OrthoDB" id="3512845at2759"/>
<evidence type="ECO:0000256" key="9">
    <source>
        <dbReference type="ARBA" id="ARBA00022833"/>
    </source>
</evidence>
<name>A0A225AS14_TALAT</name>
<keyword evidence="11" id="KW-0234">DNA repair</keyword>
<evidence type="ECO:0000256" key="4">
    <source>
        <dbReference type="ARBA" id="ARBA00012496"/>
    </source>
</evidence>
<evidence type="ECO:0000256" key="13">
    <source>
        <dbReference type="ARBA" id="ARBA00024601"/>
    </source>
</evidence>
<evidence type="ECO:0000256" key="19">
    <source>
        <dbReference type="SAM" id="MobiDB-lite"/>
    </source>
</evidence>
<evidence type="ECO:0000313" key="21">
    <source>
        <dbReference type="EMBL" id="OKL57756.1"/>
    </source>
</evidence>
<sequence>MAPKSKKPKPAVTPKETGDATNKKTLFSNPRDALGSYIERPESYPSSVVVYYNDDFVAIHDLYPKSSLHLLLLPRDPSKFYEHPFDAFEDVEFLHKVQNEVKKLRALAARELQRRYGKYSSQESARREAMEQDPPVDELPPGRDWEKEIMTGIHAHPSMNHLHIHVMSVDRFATPFFVEIDDFPLAQDDKRRHPGREGYLKEDFKCWRCSRNFGNKFQELKKHLEKEYEAWKRL</sequence>
<comment type="catalytic activity">
    <reaction evidence="13">
        <text>a 3'-end 2'-deoxyribonucleotide-3'-diphospho-5'-guanosine-DNA + H2O = a 3'-end 2'-deoxyribonucleotide 3'-phosphate-DNA + GMP + 2 H(+)</text>
        <dbReference type="Rhea" id="RHEA:52140"/>
        <dbReference type="Rhea" id="RHEA-COMP:13186"/>
        <dbReference type="Rhea" id="RHEA-COMP:13187"/>
        <dbReference type="ChEBI" id="CHEBI:15377"/>
        <dbReference type="ChEBI" id="CHEBI:15378"/>
        <dbReference type="ChEBI" id="CHEBI:58115"/>
        <dbReference type="ChEBI" id="CHEBI:136419"/>
        <dbReference type="ChEBI" id="CHEBI:136420"/>
        <dbReference type="EC" id="3.6.1.72"/>
    </reaction>
</comment>
<feature type="domain" description="Aprataxin C2HE/C2H2/C2HC zinc finger" evidence="20">
    <location>
        <begin position="174"/>
        <end position="229"/>
    </location>
</feature>
<dbReference type="PANTHER" id="PTHR12486:SF4">
    <property type="entry name" value="APRATAXIN"/>
    <property type="match status" value="1"/>
</dbReference>
<gene>
    <name evidence="21" type="ORF">UA08_07007</name>
</gene>
<evidence type="ECO:0000256" key="12">
    <source>
        <dbReference type="ARBA" id="ARBA00023242"/>
    </source>
</evidence>
<dbReference type="EMBL" id="LFMY01000011">
    <property type="protein sequence ID" value="OKL57756.1"/>
    <property type="molecule type" value="Genomic_DNA"/>
</dbReference>
<dbReference type="GO" id="GO:0005737">
    <property type="term" value="C:cytoplasm"/>
    <property type="evidence" value="ECO:0007669"/>
    <property type="project" value="UniProtKB-SubCell"/>
</dbReference>
<keyword evidence="5" id="KW-0963">Cytoplasm</keyword>
<reference evidence="21 22" key="1">
    <citation type="submission" date="2015-06" db="EMBL/GenBank/DDBJ databases">
        <title>Talaromyces atroroseus IBT 11181 draft genome.</title>
        <authorList>
            <person name="Rasmussen K.B."/>
            <person name="Rasmussen S."/>
            <person name="Petersen B."/>
            <person name="Sicheritz-Ponten T."/>
            <person name="Mortensen U.H."/>
            <person name="Thrane U."/>
        </authorList>
    </citation>
    <scope>NUCLEOTIDE SEQUENCE [LARGE SCALE GENOMIC DNA]</scope>
    <source>
        <strain evidence="21 22">IBT 11181</strain>
    </source>
</reference>
<dbReference type="SUPFAM" id="SSF54197">
    <property type="entry name" value="HIT-like"/>
    <property type="match status" value="1"/>
</dbReference>
<keyword evidence="7" id="KW-0227">DNA damage</keyword>
<dbReference type="InterPro" id="IPR032566">
    <property type="entry name" value="Znf-C2HE"/>
</dbReference>
<dbReference type="GeneID" id="31006763"/>
<dbReference type="STRING" id="1441469.A0A225AS14"/>
<dbReference type="GO" id="GO:0003697">
    <property type="term" value="F:single-stranded DNA binding"/>
    <property type="evidence" value="ECO:0007669"/>
    <property type="project" value="TreeGrafter"/>
</dbReference>
<dbReference type="Pfam" id="PF11969">
    <property type="entry name" value="DcpS_C"/>
    <property type="match status" value="1"/>
</dbReference>
<keyword evidence="12" id="KW-0539">Nucleus</keyword>
<proteinExistence type="predicted"/>
<dbReference type="GO" id="GO:0120108">
    <property type="term" value="F:DNA-3'-diphospho-5'-guanosine diphosphatase activity"/>
    <property type="evidence" value="ECO:0007669"/>
    <property type="project" value="UniProtKB-EC"/>
</dbReference>
<accession>A0A225AS14</accession>
<dbReference type="Pfam" id="PF16278">
    <property type="entry name" value="zf-C2HE"/>
    <property type="match status" value="1"/>
</dbReference>
<comment type="function">
    <text evidence="16">DNA-binding protein involved in single-strand DNA break repair, double-strand DNA break repair and base excision repair. Resolves abortive DNA ligation intermediates formed either at base excision sites, or when DNA ligases attempt to repair non-ligatable breaks induced by reactive oxygen species. Catalyzes the release of adenylate groups covalently linked to 5'-phosphate termini, resulting in the production of 5'-phosphate termini that can be efficiently rejoined. Likewise, catalyzes the release of 3'-linked guanosine (DNAppG) and inosine (DNAppI) from DNA, but has higher specific activity with 5'-linked adenosine (AppDNA).</text>
</comment>
<evidence type="ECO:0000256" key="10">
    <source>
        <dbReference type="ARBA" id="ARBA00023125"/>
    </source>
</evidence>
<comment type="caution">
    <text evidence="21">The sequence shown here is derived from an EMBL/GenBank/DDBJ whole genome shotgun (WGS) entry which is preliminary data.</text>
</comment>
<feature type="region of interest" description="Disordered" evidence="19">
    <location>
        <begin position="119"/>
        <end position="142"/>
    </location>
</feature>
<dbReference type="RefSeq" id="XP_020117877.1">
    <property type="nucleotide sequence ID" value="XM_020261900.1"/>
</dbReference>
<comment type="subcellular location">
    <subcellularLocation>
        <location evidence="2">Cytoplasm</location>
    </subcellularLocation>
    <subcellularLocation>
        <location evidence="1">Nucleus</location>
    </subcellularLocation>
</comment>
<evidence type="ECO:0000256" key="17">
    <source>
        <dbReference type="ARBA" id="ARBA00068941"/>
    </source>
</evidence>
<keyword evidence="8" id="KW-0378">Hydrolase</keyword>
<dbReference type="GO" id="GO:0033699">
    <property type="term" value="F:DNA 5'-adenosine monophosphate hydrolase activity"/>
    <property type="evidence" value="ECO:0007669"/>
    <property type="project" value="UniProtKB-EC"/>
</dbReference>
<evidence type="ECO:0000313" key="22">
    <source>
        <dbReference type="Proteomes" id="UP000214365"/>
    </source>
</evidence>
<dbReference type="GO" id="GO:0003725">
    <property type="term" value="F:double-stranded RNA binding"/>
    <property type="evidence" value="ECO:0007669"/>
    <property type="project" value="TreeGrafter"/>
</dbReference>
<dbReference type="FunFam" id="3.30.428.10:FF:000017">
    <property type="entry name" value="Aprataxin-like protein"/>
    <property type="match status" value="1"/>
</dbReference>
<dbReference type="Proteomes" id="UP000214365">
    <property type="component" value="Unassembled WGS sequence"/>
</dbReference>
<feature type="region of interest" description="Disordered" evidence="19">
    <location>
        <begin position="1"/>
        <end position="28"/>
    </location>
</feature>
<evidence type="ECO:0000256" key="6">
    <source>
        <dbReference type="ARBA" id="ARBA00022723"/>
    </source>
</evidence>
<keyword evidence="22" id="KW-1185">Reference proteome</keyword>
<evidence type="ECO:0000256" key="15">
    <source>
        <dbReference type="ARBA" id="ARBA00044713"/>
    </source>
</evidence>
<evidence type="ECO:0000256" key="2">
    <source>
        <dbReference type="ARBA" id="ARBA00004496"/>
    </source>
</evidence>